<evidence type="ECO:0000313" key="2">
    <source>
        <dbReference type="EMBL" id="EJK74648.1"/>
    </source>
</evidence>
<comment type="caution">
    <text evidence="2">The sequence shown here is derived from an EMBL/GenBank/DDBJ whole genome shotgun (WGS) entry which is preliminary data.</text>
</comment>
<dbReference type="AlphaFoldDB" id="K0T7B0"/>
<feature type="non-terminal residue" evidence="2">
    <location>
        <position position="1"/>
    </location>
</feature>
<dbReference type="EMBL" id="AGNL01003464">
    <property type="protein sequence ID" value="EJK74648.1"/>
    <property type="molecule type" value="Genomic_DNA"/>
</dbReference>
<feature type="region of interest" description="Disordered" evidence="1">
    <location>
        <begin position="1"/>
        <end position="99"/>
    </location>
</feature>
<gene>
    <name evidence="2" type="ORF">THAOC_03663</name>
</gene>
<accession>K0T7B0</accession>
<organism evidence="2 3">
    <name type="scientific">Thalassiosira oceanica</name>
    <name type="common">Marine diatom</name>
    <dbReference type="NCBI Taxonomy" id="159749"/>
    <lineage>
        <taxon>Eukaryota</taxon>
        <taxon>Sar</taxon>
        <taxon>Stramenopiles</taxon>
        <taxon>Ochrophyta</taxon>
        <taxon>Bacillariophyta</taxon>
        <taxon>Coscinodiscophyceae</taxon>
        <taxon>Thalassiosirophycidae</taxon>
        <taxon>Thalassiosirales</taxon>
        <taxon>Thalassiosiraceae</taxon>
        <taxon>Thalassiosira</taxon>
    </lineage>
</organism>
<feature type="compositionally biased region" description="Basic residues" evidence="1">
    <location>
        <begin position="22"/>
        <end position="36"/>
    </location>
</feature>
<evidence type="ECO:0000256" key="1">
    <source>
        <dbReference type="SAM" id="MobiDB-lite"/>
    </source>
</evidence>
<feature type="compositionally biased region" description="Polar residues" evidence="1">
    <location>
        <begin position="81"/>
        <end position="90"/>
    </location>
</feature>
<evidence type="ECO:0000313" key="3">
    <source>
        <dbReference type="Proteomes" id="UP000266841"/>
    </source>
</evidence>
<keyword evidence="3" id="KW-1185">Reference proteome</keyword>
<name>K0T7B0_THAOC</name>
<protein>
    <submittedName>
        <fullName evidence="2">Uncharacterized protein</fullName>
    </submittedName>
</protein>
<feature type="compositionally biased region" description="Basic and acidic residues" evidence="1">
    <location>
        <begin position="53"/>
        <end position="62"/>
    </location>
</feature>
<sequence length="120" mass="13082">QRQRRQLLYTNNSGQGAERLRRPPTAKHAGRSRAKRWRSEGKGVGVTNFLGVHTDERARNGDVGKNSSSSERGGGAGRKTSLGNERGTTSECREKDDRTMFDIVAMRQGKQGGGGGGRRL</sequence>
<proteinExistence type="predicted"/>
<dbReference type="Proteomes" id="UP000266841">
    <property type="component" value="Unassembled WGS sequence"/>
</dbReference>
<reference evidence="2 3" key="1">
    <citation type="journal article" date="2012" name="Genome Biol.">
        <title>Genome and low-iron response of an oceanic diatom adapted to chronic iron limitation.</title>
        <authorList>
            <person name="Lommer M."/>
            <person name="Specht M."/>
            <person name="Roy A.S."/>
            <person name="Kraemer L."/>
            <person name="Andreson R."/>
            <person name="Gutowska M.A."/>
            <person name="Wolf J."/>
            <person name="Bergner S.V."/>
            <person name="Schilhabel M.B."/>
            <person name="Klostermeier U.C."/>
            <person name="Beiko R.G."/>
            <person name="Rosenstiel P."/>
            <person name="Hippler M."/>
            <person name="Laroche J."/>
        </authorList>
    </citation>
    <scope>NUCLEOTIDE SEQUENCE [LARGE SCALE GENOMIC DNA]</scope>
    <source>
        <strain evidence="2 3">CCMP1005</strain>
    </source>
</reference>